<dbReference type="GO" id="GO:0005886">
    <property type="term" value="C:plasma membrane"/>
    <property type="evidence" value="ECO:0007669"/>
    <property type="project" value="UniProtKB-SubCell"/>
</dbReference>
<keyword evidence="7" id="KW-1133">Transmembrane helix</keyword>
<dbReference type="Pfam" id="PF03279">
    <property type="entry name" value="Lip_A_acyltrans"/>
    <property type="match status" value="1"/>
</dbReference>
<dbReference type="EMBL" id="AP021857">
    <property type="protein sequence ID" value="BBO22038.1"/>
    <property type="molecule type" value="Genomic_DNA"/>
</dbReference>
<gene>
    <name evidence="8" type="ORF">DSYM_27370</name>
</gene>
<dbReference type="GO" id="GO:0009247">
    <property type="term" value="P:glycolipid biosynthetic process"/>
    <property type="evidence" value="ECO:0007669"/>
    <property type="project" value="UniProtKB-ARBA"/>
</dbReference>
<evidence type="ECO:0000256" key="7">
    <source>
        <dbReference type="SAM" id="Phobius"/>
    </source>
</evidence>
<dbReference type="Proteomes" id="UP000662914">
    <property type="component" value="Chromosome"/>
</dbReference>
<protein>
    <submittedName>
        <fullName evidence="8">Lipid A biosynthesis acyltransferase</fullName>
    </submittedName>
</protein>
<keyword evidence="5 7" id="KW-0472">Membrane</keyword>
<dbReference type="AlphaFoldDB" id="A0A809R5S6"/>
<dbReference type="PANTHER" id="PTHR30606">
    <property type="entry name" value="LIPID A BIOSYNTHESIS LAUROYL ACYLTRANSFERASE"/>
    <property type="match status" value="1"/>
</dbReference>
<evidence type="ECO:0000256" key="1">
    <source>
        <dbReference type="ARBA" id="ARBA00004533"/>
    </source>
</evidence>
<sequence>MSLLFRLLGRFPLNLLHALGAAFGWAAWLASPTYRRHLRENLALAYGPAEAAAILPAAVAHAGRGVLELPYLWTRPKAEVVGLVTEVTGWEHIEAAWQRGDGILFFTPHLGCFEITAQYYASRGPITVLYRKPKQAWMQPLIESGRGSANFQLAPADLSGVRLLLKALKRHEAAGMLPDQVPGTGEGQWADFFGRPAYTMTLGARLSETARTTVLLAFAERLPAGRGFNLRFSAPSQPIAGTQAERVAAINRVLEDLIRSCPQQYLWGYNRYKAPRGTEPPP</sequence>
<keyword evidence="3" id="KW-0997">Cell inner membrane</keyword>
<dbReference type="NCBIfam" id="NF006487">
    <property type="entry name" value="PRK08905.1"/>
    <property type="match status" value="1"/>
</dbReference>
<evidence type="ECO:0000256" key="5">
    <source>
        <dbReference type="ARBA" id="ARBA00023136"/>
    </source>
</evidence>
<comment type="subcellular location">
    <subcellularLocation>
        <location evidence="1">Cell inner membrane</location>
    </subcellularLocation>
</comment>
<accession>A0A809R5S6</accession>
<reference evidence="8" key="1">
    <citation type="journal article" name="DNA Res.">
        <title>The physiological potential of anammox bacteria as revealed by their core genome structure.</title>
        <authorList>
            <person name="Okubo T."/>
            <person name="Toyoda A."/>
            <person name="Fukuhara K."/>
            <person name="Uchiyama I."/>
            <person name="Harigaya Y."/>
            <person name="Kuroiwa M."/>
            <person name="Suzuki T."/>
            <person name="Murakami Y."/>
            <person name="Suwa Y."/>
            <person name="Takami H."/>
        </authorList>
    </citation>
    <scope>NUCLEOTIDE SEQUENCE</scope>
    <source>
        <strain evidence="8">317325-3</strain>
    </source>
</reference>
<evidence type="ECO:0000256" key="2">
    <source>
        <dbReference type="ARBA" id="ARBA00022475"/>
    </source>
</evidence>
<dbReference type="InterPro" id="IPR004960">
    <property type="entry name" value="LipA_acyltrans"/>
</dbReference>
<dbReference type="PIRSF" id="PIRSF026649">
    <property type="entry name" value="MsbB"/>
    <property type="match status" value="1"/>
</dbReference>
<name>A0A809R5S6_9PROT</name>
<keyword evidence="2" id="KW-1003">Cell membrane</keyword>
<evidence type="ECO:0000256" key="6">
    <source>
        <dbReference type="ARBA" id="ARBA00023315"/>
    </source>
</evidence>
<keyword evidence="7" id="KW-0812">Transmembrane</keyword>
<evidence type="ECO:0000256" key="4">
    <source>
        <dbReference type="ARBA" id="ARBA00022679"/>
    </source>
</evidence>
<feature type="transmembrane region" description="Helical" evidence="7">
    <location>
        <begin position="12"/>
        <end position="30"/>
    </location>
</feature>
<keyword evidence="4 8" id="KW-0808">Transferase</keyword>
<evidence type="ECO:0000313" key="9">
    <source>
        <dbReference type="Proteomes" id="UP000662914"/>
    </source>
</evidence>
<dbReference type="CDD" id="cd07984">
    <property type="entry name" value="LPLAT_LABLAT-like"/>
    <property type="match status" value="1"/>
</dbReference>
<organism evidence="8 9">
    <name type="scientific">Candidatus Desulfobacillus denitrificans</name>
    <dbReference type="NCBI Taxonomy" id="2608985"/>
    <lineage>
        <taxon>Bacteria</taxon>
        <taxon>Pseudomonadati</taxon>
        <taxon>Pseudomonadota</taxon>
        <taxon>Betaproteobacteria</taxon>
        <taxon>Candidatus Desulfobacillus</taxon>
    </lineage>
</organism>
<dbReference type="PANTHER" id="PTHR30606:SF10">
    <property type="entry name" value="PHOSPHATIDYLINOSITOL MANNOSIDE ACYLTRANSFERASE"/>
    <property type="match status" value="1"/>
</dbReference>
<evidence type="ECO:0000256" key="3">
    <source>
        <dbReference type="ARBA" id="ARBA00022519"/>
    </source>
</evidence>
<dbReference type="GO" id="GO:0016746">
    <property type="term" value="F:acyltransferase activity"/>
    <property type="evidence" value="ECO:0007669"/>
    <property type="project" value="UniProtKB-KW"/>
</dbReference>
<keyword evidence="6 8" id="KW-0012">Acyltransferase</keyword>
<evidence type="ECO:0000313" key="8">
    <source>
        <dbReference type="EMBL" id="BBO22038.1"/>
    </source>
</evidence>
<dbReference type="KEGG" id="ddz:DSYM_27370"/>
<proteinExistence type="predicted"/>